<feature type="domain" description="Peptidase S8/S53" evidence="14">
    <location>
        <begin position="199"/>
        <end position="450"/>
    </location>
</feature>
<dbReference type="InterPro" id="IPR036852">
    <property type="entry name" value="Peptidase_S8/S53_dom_sf"/>
</dbReference>
<evidence type="ECO:0000313" key="19">
    <source>
        <dbReference type="RefSeq" id="XP_040931223.1"/>
    </source>
</evidence>
<evidence type="ECO:0000256" key="10">
    <source>
        <dbReference type="ARBA" id="ARBA00023136"/>
    </source>
</evidence>
<gene>
    <name evidence="19" type="primary">LOC107932897</name>
</gene>
<dbReference type="Pfam" id="PF23094">
    <property type="entry name" value="MBTPS1_3rd"/>
    <property type="match status" value="1"/>
</dbReference>
<feature type="transmembrane region" description="Helical" evidence="13">
    <location>
        <begin position="991"/>
        <end position="1011"/>
    </location>
</feature>
<keyword evidence="8 13" id="KW-1133">Transmembrane helix</keyword>
<name>A0ABM2YL07_GOSHI</name>
<evidence type="ECO:0000256" key="9">
    <source>
        <dbReference type="ARBA" id="ARBA00023034"/>
    </source>
</evidence>
<feature type="active site" description="Charge relay system" evidence="12">
    <location>
        <position position="239"/>
    </location>
</feature>
<comment type="similarity">
    <text evidence="2 12">Belongs to the peptidase S8 family.</text>
</comment>
<evidence type="ECO:0000259" key="14">
    <source>
        <dbReference type="Pfam" id="PF00082"/>
    </source>
</evidence>
<comment type="subcellular location">
    <subcellularLocation>
        <location evidence="1">Golgi apparatus membrane</location>
        <topology evidence="1">Single-pass membrane protein</topology>
    </subcellularLocation>
</comment>
<organism evidence="18 19">
    <name type="scientific">Gossypium hirsutum</name>
    <name type="common">Upland cotton</name>
    <name type="synonym">Gossypium mexicanum</name>
    <dbReference type="NCBI Taxonomy" id="3635"/>
    <lineage>
        <taxon>Eukaryota</taxon>
        <taxon>Viridiplantae</taxon>
        <taxon>Streptophyta</taxon>
        <taxon>Embryophyta</taxon>
        <taxon>Tracheophyta</taxon>
        <taxon>Spermatophyta</taxon>
        <taxon>Magnoliopsida</taxon>
        <taxon>eudicotyledons</taxon>
        <taxon>Gunneridae</taxon>
        <taxon>Pentapetalae</taxon>
        <taxon>rosids</taxon>
        <taxon>malvids</taxon>
        <taxon>Malvales</taxon>
        <taxon>Malvaceae</taxon>
        <taxon>Malvoideae</taxon>
        <taxon>Gossypium</taxon>
    </lineage>
</organism>
<dbReference type="Gene3D" id="3.40.50.200">
    <property type="entry name" value="Peptidase S8/S53 domain"/>
    <property type="match status" value="1"/>
</dbReference>
<dbReference type="Pfam" id="PF00082">
    <property type="entry name" value="Peptidase_S8"/>
    <property type="match status" value="1"/>
</dbReference>
<keyword evidence="10 13" id="KW-0472">Membrane</keyword>
<evidence type="ECO:0000256" key="11">
    <source>
        <dbReference type="ARBA" id="ARBA00023180"/>
    </source>
</evidence>
<dbReference type="PANTHER" id="PTHR43806:SF7">
    <property type="entry name" value="MEMBRANE-BOUND TRANSCRIPTION FACTOR SITE-1 PROTEASE"/>
    <property type="match status" value="1"/>
</dbReference>
<dbReference type="InterPro" id="IPR015500">
    <property type="entry name" value="Peptidase_S8_subtilisin-rel"/>
</dbReference>
<evidence type="ECO:0000256" key="8">
    <source>
        <dbReference type="ARBA" id="ARBA00022989"/>
    </source>
</evidence>
<protein>
    <submittedName>
        <fullName evidence="19">Subtilisin-like protease SBT6.1 isoform X1</fullName>
    </submittedName>
</protein>
<dbReference type="InterPro" id="IPR055143">
    <property type="entry name" value="MBTP1_N"/>
</dbReference>
<feature type="active site" description="Charge relay system" evidence="12">
    <location>
        <position position="405"/>
    </location>
</feature>
<evidence type="ECO:0000256" key="5">
    <source>
        <dbReference type="ARBA" id="ARBA00022729"/>
    </source>
</evidence>
<evidence type="ECO:0000256" key="6">
    <source>
        <dbReference type="ARBA" id="ARBA00022801"/>
    </source>
</evidence>
<evidence type="ECO:0000259" key="16">
    <source>
        <dbReference type="Pfam" id="PF23090"/>
    </source>
</evidence>
<dbReference type="InterPro" id="IPR050131">
    <property type="entry name" value="Peptidase_S8_subtilisin-like"/>
</dbReference>
<evidence type="ECO:0000313" key="18">
    <source>
        <dbReference type="Proteomes" id="UP000818029"/>
    </source>
</evidence>
<feature type="active site" description="Charge relay system" evidence="12">
    <location>
        <position position="208"/>
    </location>
</feature>
<keyword evidence="7 12" id="KW-0720">Serine protease</keyword>
<keyword evidence="9" id="KW-0333">Golgi apparatus</keyword>
<dbReference type="Pfam" id="PF23090">
    <property type="entry name" value="MBTPS1_4th"/>
    <property type="match status" value="1"/>
</dbReference>
<feature type="domain" description="MBTPS1 third" evidence="17">
    <location>
        <begin position="479"/>
        <end position="607"/>
    </location>
</feature>
<keyword evidence="6 12" id="KW-0378">Hydrolase</keyword>
<feature type="domain" description="Membrane-bound transcription factor site-1 protease-like N-terminal" evidence="15">
    <location>
        <begin position="48"/>
        <end position="122"/>
    </location>
</feature>
<keyword evidence="4 13" id="KW-0812">Transmembrane</keyword>
<dbReference type="PROSITE" id="PS00138">
    <property type="entry name" value="SUBTILASE_SER"/>
    <property type="match status" value="1"/>
</dbReference>
<dbReference type="InterPro" id="IPR000209">
    <property type="entry name" value="Peptidase_S8/S53_dom"/>
</dbReference>
<reference evidence="18" key="1">
    <citation type="journal article" date="2020" name="Nat. Genet.">
        <title>Genomic diversifications of five Gossypium allopolyploid species and their impact on cotton improvement.</title>
        <authorList>
            <person name="Chen Z.J."/>
            <person name="Sreedasyam A."/>
            <person name="Ando A."/>
            <person name="Song Q."/>
            <person name="De Santiago L.M."/>
            <person name="Hulse-Kemp A.M."/>
            <person name="Ding M."/>
            <person name="Ye W."/>
            <person name="Kirkbride R.C."/>
            <person name="Jenkins J."/>
            <person name="Plott C."/>
            <person name="Lovell J."/>
            <person name="Lin Y.M."/>
            <person name="Vaughn R."/>
            <person name="Liu B."/>
            <person name="Simpson S."/>
            <person name="Scheffler B.E."/>
            <person name="Wen L."/>
            <person name="Saski C.A."/>
            <person name="Grover C.E."/>
            <person name="Hu G."/>
            <person name="Conover J.L."/>
            <person name="Carlson J.W."/>
            <person name="Shu S."/>
            <person name="Boston L.B."/>
            <person name="Williams M."/>
            <person name="Peterson D.G."/>
            <person name="McGee K."/>
            <person name="Jones D.C."/>
            <person name="Wendel J.F."/>
            <person name="Stelly D.M."/>
            <person name="Grimwood J."/>
            <person name="Schmutz J."/>
        </authorList>
    </citation>
    <scope>NUCLEOTIDE SEQUENCE [LARGE SCALE GENOMIC DNA]</scope>
    <source>
        <strain evidence="18">cv. TM-1</strain>
    </source>
</reference>
<evidence type="ECO:0000256" key="3">
    <source>
        <dbReference type="ARBA" id="ARBA00022670"/>
    </source>
</evidence>
<dbReference type="RefSeq" id="XP_040931223.1">
    <property type="nucleotide sequence ID" value="XM_041075289.1"/>
</dbReference>
<dbReference type="InterPro" id="IPR022398">
    <property type="entry name" value="Peptidase_S8_His-AS"/>
</dbReference>
<proteinExistence type="inferred from homology"/>
<evidence type="ECO:0000259" key="17">
    <source>
        <dbReference type="Pfam" id="PF23094"/>
    </source>
</evidence>
<dbReference type="PROSITE" id="PS00137">
    <property type="entry name" value="SUBTILASE_HIS"/>
    <property type="match status" value="1"/>
</dbReference>
<keyword evidence="11" id="KW-0325">Glycoprotein</keyword>
<accession>A0ABM2YL07</accession>
<evidence type="ECO:0000256" key="12">
    <source>
        <dbReference type="PROSITE-ProRule" id="PRU01240"/>
    </source>
</evidence>
<dbReference type="PROSITE" id="PS51892">
    <property type="entry name" value="SUBTILASE"/>
    <property type="match status" value="1"/>
</dbReference>
<sequence>MIIIQLSFPLKSAFFVTFLSVSLFHFKPLFSPTRKQTLTHYGSNNLTVRNNYIIRFTDYKPASDHRSYLESNLRSDGWEWIERRNAAAKFPTDFGLVSIEGSVKEALIEEIERLGFVKDVNVDLSYNRGLLGAGGGAFENGRKRPGKIFTSMSFSEEKHCHVSGLSNSSINWSRHLLSQRSQVTSLFGADALWRKGYTGAKVKMAIFDTGIRADHPHFRNIKERTNWTNEDTLNDNLGHGTFVAGVIAGEDAECLGFAPDTEIYAFRVFTDAQVSYTSWFLDAFNYAIATNMDVLNLSIGGPDYLDLPFVEKVWEITANNIIMVSAIGNDGPLYGTLNNPADQSDVIGVGGIDYSDHIASFSSRGMSTWEIPHGYGRVKPDVVAYGREIMGSKISTGCKSLSGTSVASPVVAGVVCLLVSIIPENKRKEILNPASMKQALVEGAAKLTGPNMYEQGAGRVDLLESYEILKSYQPRASIFPSVLDYTDCPYSWPFCLQPLYAGAMPVIFNATVLNGMGVIGYVRSPPIWHPSNEEGNLLSIRFTYSEVIWPWTGYLALHMQIKEEGAHFSGVIEGNVTVRVHSPPAQGERAVRTSTCVLKLKLNVVPTPPRSKRVLWDQFHSIKYPPGYIPRDSLDVRNDILDWHGDHLHTNFHIMFNMLRDAGYYIETLGSPLTCFDASQYGTLLMVDLEDEYFQEEIEKLRDDVINTGLGLAVFAEWYNVDTMVKMRFFDDNTRSWWTPVTGGANIPALNDLLAPFGIAFGDKILNGDFSIDDEQSRYASGTDIVRFPRGGYVHSFPFLDSSESGATQNLLLNSGMNKADSPILGLLEVGEGRIAVYGDSNCLDSSHMVTNCYRLLRKILDFTGSNIKDPVLFSKSVKQDMPLYEDDNHLSSRRTDVNFSVYSAVLGKDLICRTDSRFEVWGTKGYNLHIRGRNRKLPGYHVIGLGRGLNSTIDTSNSRRPKFTEKNKGDYFGNRYLGELDVPELVASQWLVPAVIAITGFVLFFSIWRIRQKRRRRRRSMSGRLANL</sequence>
<dbReference type="InterPro" id="IPR057060">
    <property type="entry name" value="MBTPS1_3rd"/>
</dbReference>
<evidence type="ECO:0000256" key="4">
    <source>
        <dbReference type="ARBA" id="ARBA00022692"/>
    </source>
</evidence>
<dbReference type="CDD" id="cd07479">
    <property type="entry name" value="Peptidases_S8_SKI-1_like"/>
    <property type="match status" value="1"/>
</dbReference>
<dbReference type="InterPro" id="IPR034185">
    <property type="entry name" value="Site-1_peptidase_cat_dom"/>
</dbReference>
<dbReference type="InterPro" id="IPR023828">
    <property type="entry name" value="Peptidase_S8_Ser-AS"/>
</dbReference>
<dbReference type="Proteomes" id="UP000818029">
    <property type="component" value="Chromosome A08"/>
</dbReference>
<dbReference type="GeneID" id="107932897"/>
<evidence type="ECO:0000256" key="1">
    <source>
        <dbReference type="ARBA" id="ARBA00004194"/>
    </source>
</evidence>
<dbReference type="SUPFAM" id="SSF52743">
    <property type="entry name" value="Subtilisin-like"/>
    <property type="match status" value="1"/>
</dbReference>
<evidence type="ECO:0000256" key="2">
    <source>
        <dbReference type="ARBA" id="ARBA00011073"/>
    </source>
</evidence>
<keyword evidence="5" id="KW-0732">Signal</keyword>
<dbReference type="PRINTS" id="PR00723">
    <property type="entry name" value="SUBTILISIN"/>
</dbReference>
<evidence type="ECO:0000256" key="13">
    <source>
        <dbReference type="SAM" id="Phobius"/>
    </source>
</evidence>
<dbReference type="Pfam" id="PF23001">
    <property type="entry name" value="MBTP1_N"/>
    <property type="match status" value="1"/>
</dbReference>
<reference evidence="19" key="2">
    <citation type="submission" date="2025-08" db="UniProtKB">
        <authorList>
            <consortium name="RefSeq"/>
        </authorList>
    </citation>
    <scope>IDENTIFICATION</scope>
</reference>
<keyword evidence="3 12" id="KW-0645">Protease</keyword>
<feature type="domain" description="MBTPS1 fourth" evidence="16">
    <location>
        <begin position="608"/>
        <end position="879"/>
    </location>
</feature>
<dbReference type="PANTHER" id="PTHR43806">
    <property type="entry name" value="PEPTIDASE S8"/>
    <property type="match status" value="1"/>
</dbReference>
<keyword evidence="18" id="KW-1185">Reference proteome</keyword>
<evidence type="ECO:0000256" key="7">
    <source>
        <dbReference type="ARBA" id="ARBA00022825"/>
    </source>
</evidence>
<evidence type="ECO:0000259" key="15">
    <source>
        <dbReference type="Pfam" id="PF23001"/>
    </source>
</evidence>
<dbReference type="InterPro" id="IPR057032">
    <property type="entry name" value="MBTPS1_4th"/>
</dbReference>